<dbReference type="AlphaFoldDB" id="A0A1J7I7I6"/>
<name>A0A1J7I7I6_9PEZI</name>
<dbReference type="OrthoDB" id="1577640at2759"/>
<dbReference type="InParanoid" id="A0A1J7I7I6"/>
<keyword evidence="2" id="KW-1185">Reference proteome</keyword>
<proteinExistence type="predicted"/>
<sequence length="418" mass="47075">MWTRRFRTPMDCCDACPGRHSGLFRDNVLFKRLLQMGSQEDGTCRVSVRAQWKPLRYFQTHLGEPAPYYTFTKSPANQVHVATCADYVRTTWGDRAVLILRAIMEGFALEKKFCHLEFDGLAVSMFYRENPLSTQLAEGEPKICEPPLVKTFEARGNRSDVADALEQFAWMMSTLRVPKVGQTCWSNVHVEFDWMSRTFELVACPLRPLDRLPPWTDIGAHIAEGGVIASGFPVACRSTHQDVDAGEGDTDLYKPGRFIQPRSPVLPQIPWKVFMHVVPARDMKGRALIEETYRLPPGLYVLVSDEKHLAHTDPESDSESDPVVRVGSGPLLNLDWAVGYEPSTPTSLISTRDRTRETVLLSEIMDAMNCTLDAGQTVTLTLCPVQHPSSRVIVPQFLDDMQVFCNVPGEVTYSHWAL</sequence>
<evidence type="ECO:0000313" key="1">
    <source>
        <dbReference type="EMBL" id="OIW23446.1"/>
    </source>
</evidence>
<dbReference type="EMBL" id="KV875106">
    <property type="protein sequence ID" value="OIW23446.1"/>
    <property type="molecule type" value="Genomic_DNA"/>
</dbReference>
<reference evidence="1 2" key="1">
    <citation type="submission" date="2016-10" db="EMBL/GenBank/DDBJ databases">
        <title>Draft genome sequence of Coniochaeta ligniaria NRRL30616, a lignocellulolytic fungus for bioabatement of inhibitors in plant biomass hydrolysates.</title>
        <authorList>
            <consortium name="DOE Joint Genome Institute"/>
            <person name="Jimenez D.J."/>
            <person name="Hector R.E."/>
            <person name="Riley R."/>
            <person name="Sun H."/>
            <person name="Grigoriev I.V."/>
            <person name="Van Elsas J.D."/>
            <person name="Nichols N.N."/>
        </authorList>
    </citation>
    <scope>NUCLEOTIDE SEQUENCE [LARGE SCALE GENOMIC DNA]</scope>
    <source>
        <strain evidence="1 2">NRRL 30616</strain>
    </source>
</reference>
<gene>
    <name evidence="1" type="ORF">CONLIGDRAFT_127685</name>
</gene>
<dbReference type="Proteomes" id="UP000182658">
    <property type="component" value="Unassembled WGS sequence"/>
</dbReference>
<organism evidence="1 2">
    <name type="scientific">Coniochaeta ligniaria NRRL 30616</name>
    <dbReference type="NCBI Taxonomy" id="1408157"/>
    <lineage>
        <taxon>Eukaryota</taxon>
        <taxon>Fungi</taxon>
        <taxon>Dikarya</taxon>
        <taxon>Ascomycota</taxon>
        <taxon>Pezizomycotina</taxon>
        <taxon>Sordariomycetes</taxon>
        <taxon>Sordariomycetidae</taxon>
        <taxon>Coniochaetales</taxon>
        <taxon>Coniochaetaceae</taxon>
        <taxon>Coniochaeta</taxon>
    </lineage>
</organism>
<protein>
    <submittedName>
        <fullName evidence="1">Uncharacterized protein</fullName>
    </submittedName>
</protein>
<evidence type="ECO:0000313" key="2">
    <source>
        <dbReference type="Proteomes" id="UP000182658"/>
    </source>
</evidence>
<accession>A0A1J7I7I6</accession>